<accession>A0A2J7Q6J5</accession>
<organism evidence="6 7">
    <name type="scientific">Cryptotermes secundus</name>
    <dbReference type="NCBI Taxonomy" id="105785"/>
    <lineage>
        <taxon>Eukaryota</taxon>
        <taxon>Metazoa</taxon>
        <taxon>Ecdysozoa</taxon>
        <taxon>Arthropoda</taxon>
        <taxon>Hexapoda</taxon>
        <taxon>Insecta</taxon>
        <taxon>Pterygota</taxon>
        <taxon>Neoptera</taxon>
        <taxon>Polyneoptera</taxon>
        <taxon>Dictyoptera</taxon>
        <taxon>Blattodea</taxon>
        <taxon>Blattoidea</taxon>
        <taxon>Termitoidae</taxon>
        <taxon>Kalotermitidae</taxon>
        <taxon>Cryptotermitinae</taxon>
        <taxon>Cryptotermes</taxon>
    </lineage>
</organism>
<dbReference type="FunCoup" id="A0A2J7Q6J5">
    <property type="interactions" value="467"/>
</dbReference>
<dbReference type="Gene3D" id="3.40.1000.30">
    <property type="match status" value="1"/>
</dbReference>
<dbReference type="AlphaFoldDB" id="A0A2J7Q6J5"/>
<dbReference type="PANTHER" id="PTHR13266">
    <property type="entry name" value="PROTEASOME INHIBITOR"/>
    <property type="match status" value="1"/>
</dbReference>
<dbReference type="GO" id="GO:0004866">
    <property type="term" value="F:endopeptidase inhibitor activity"/>
    <property type="evidence" value="ECO:0007669"/>
    <property type="project" value="InterPro"/>
</dbReference>
<evidence type="ECO:0000256" key="2">
    <source>
        <dbReference type="ARBA" id="ARBA00015575"/>
    </source>
</evidence>
<reference evidence="6 7" key="1">
    <citation type="submission" date="2017-12" db="EMBL/GenBank/DDBJ databases">
        <title>Hemimetabolous genomes reveal molecular basis of termite eusociality.</title>
        <authorList>
            <person name="Harrison M.C."/>
            <person name="Jongepier E."/>
            <person name="Robertson H.M."/>
            <person name="Arning N."/>
            <person name="Bitard-Feildel T."/>
            <person name="Chao H."/>
            <person name="Childers C.P."/>
            <person name="Dinh H."/>
            <person name="Doddapaneni H."/>
            <person name="Dugan S."/>
            <person name="Gowin J."/>
            <person name="Greiner C."/>
            <person name="Han Y."/>
            <person name="Hu H."/>
            <person name="Hughes D.S.T."/>
            <person name="Huylmans A.-K."/>
            <person name="Kemena C."/>
            <person name="Kremer L.P.M."/>
            <person name="Lee S.L."/>
            <person name="Lopez-Ezquerra A."/>
            <person name="Mallet L."/>
            <person name="Monroy-Kuhn J.M."/>
            <person name="Moser A."/>
            <person name="Murali S.C."/>
            <person name="Muzny D.M."/>
            <person name="Otani S."/>
            <person name="Piulachs M.-D."/>
            <person name="Poelchau M."/>
            <person name="Qu J."/>
            <person name="Schaub F."/>
            <person name="Wada-Katsumata A."/>
            <person name="Worley K.C."/>
            <person name="Xie Q."/>
            <person name="Ylla G."/>
            <person name="Poulsen M."/>
            <person name="Gibbs R.A."/>
            <person name="Schal C."/>
            <person name="Richards S."/>
            <person name="Belles X."/>
            <person name="Korb J."/>
            <person name="Bornberg-Bauer E."/>
        </authorList>
    </citation>
    <scope>NUCLEOTIDE SEQUENCE [LARGE SCALE GENOMIC DNA]</scope>
    <source>
        <tissue evidence="6">Whole body</tissue>
    </source>
</reference>
<protein>
    <recommendedName>
        <fullName evidence="2">Proteasome inhibitor PI31 subunit</fullName>
    </recommendedName>
</protein>
<feature type="region of interest" description="Disordered" evidence="4">
    <location>
        <begin position="236"/>
        <end position="291"/>
    </location>
</feature>
<comment type="caution">
    <text evidence="6">The sequence shown here is derived from an EMBL/GenBank/DDBJ whole genome shotgun (WGS) entry which is preliminary data.</text>
</comment>
<evidence type="ECO:0000256" key="4">
    <source>
        <dbReference type="SAM" id="MobiDB-lite"/>
    </source>
</evidence>
<dbReference type="OrthoDB" id="68090at2759"/>
<dbReference type="GO" id="GO:0070628">
    <property type="term" value="F:proteasome binding"/>
    <property type="evidence" value="ECO:0007669"/>
    <property type="project" value="InterPro"/>
</dbReference>
<dbReference type="GO" id="GO:0043161">
    <property type="term" value="P:proteasome-mediated ubiquitin-dependent protein catabolic process"/>
    <property type="evidence" value="ECO:0007669"/>
    <property type="project" value="InterPro"/>
</dbReference>
<comment type="similarity">
    <text evidence="1">Belongs to the proteasome inhibitor PI31 family.</text>
</comment>
<keyword evidence="3 6" id="KW-0647">Proteasome</keyword>
<dbReference type="STRING" id="105785.A0A2J7Q6J5"/>
<name>A0A2J7Q6J5_9NEOP</name>
<evidence type="ECO:0000256" key="1">
    <source>
        <dbReference type="ARBA" id="ARBA00006405"/>
    </source>
</evidence>
<dbReference type="Proteomes" id="UP000235965">
    <property type="component" value="Unassembled WGS sequence"/>
</dbReference>
<keyword evidence="7" id="KW-1185">Reference proteome</keyword>
<dbReference type="PANTHER" id="PTHR13266:SF1">
    <property type="entry name" value="PROTEASOME INHIBITOR PI31 SUBUNIT"/>
    <property type="match status" value="1"/>
</dbReference>
<dbReference type="InterPro" id="IPR021625">
    <property type="entry name" value="PI31_Prot_N"/>
</dbReference>
<evidence type="ECO:0000256" key="3">
    <source>
        <dbReference type="ARBA" id="ARBA00022942"/>
    </source>
</evidence>
<dbReference type="Pfam" id="PF11566">
    <property type="entry name" value="PI31_Prot_N"/>
    <property type="match status" value="1"/>
</dbReference>
<feature type="compositionally biased region" description="Polar residues" evidence="4">
    <location>
        <begin position="146"/>
        <end position="161"/>
    </location>
</feature>
<evidence type="ECO:0000313" key="7">
    <source>
        <dbReference type="Proteomes" id="UP000235965"/>
    </source>
</evidence>
<feature type="region of interest" description="Disordered" evidence="4">
    <location>
        <begin position="146"/>
        <end position="183"/>
    </location>
</feature>
<dbReference type="InParanoid" id="A0A2J7Q6J5"/>
<proteinExistence type="inferred from homology"/>
<dbReference type="GO" id="GO:0000502">
    <property type="term" value="C:proteasome complex"/>
    <property type="evidence" value="ECO:0007669"/>
    <property type="project" value="UniProtKB-KW"/>
</dbReference>
<dbReference type="EMBL" id="NEVH01017466">
    <property type="protein sequence ID" value="PNF24211.1"/>
    <property type="molecule type" value="Genomic_DNA"/>
</dbReference>
<dbReference type="InterPro" id="IPR045128">
    <property type="entry name" value="PI31-like"/>
</dbReference>
<evidence type="ECO:0000313" key="6">
    <source>
        <dbReference type="EMBL" id="PNF24211.1"/>
    </source>
</evidence>
<feature type="domain" description="PI31 proteasome regulator N-terminal" evidence="5">
    <location>
        <begin position="17"/>
        <end position="151"/>
    </location>
</feature>
<sequence>MASAMFGWDWNYKLVENDITKKEDVLVALIHWYFIKFGFKCIGLGDSKTLTPSDVGRETLPDCWSAKETYALRYVHNKDLYILKGTKTEGDIVFNLVRVSDLSVSLIHFNVEDTVKNLKGDIETLVPKYRDIITTIQKDLLDPVVTGTNKEATTQTSQPETRVQPPPNPLNPPTRDEYDDPLRIGQPRRGIGVGFDPDWDPIRDPLSVGRSDLDPFSRGGGMVFNPFGRPGGIRNPGAGIPGGLPRGSVPPGARFDPFGPPDIDPGRGRGPARGIPDPDHLPPPGYDDMFM</sequence>
<evidence type="ECO:0000259" key="5">
    <source>
        <dbReference type="Pfam" id="PF11566"/>
    </source>
</evidence>
<gene>
    <name evidence="6" type="primary">PI31</name>
    <name evidence="6" type="ORF">B7P43_G15855</name>
</gene>